<dbReference type="AlphaFoldDB" id="A0A382PMW2"/>
<reference evidence="1" key="1">
    <citation type="submission" date="2018-05" db="EMBL/GenBank/DDBJ databases">
        <authorList>
            <person name="Lanie J.A."/>
            <person name="Ng W.-L."/>
            <person name="Kazmierczak K.M."/>
            <person name="Andrzejewski T.M."/>
            <person name="Davidsen T.M."/>
            <person name="Wayne K.J."/>
            <person name="Tettelin H."/>
            <person name="Glass J.I."/>
            <person name="Rusch D."/>
            <person name="Podicherti R."/>
            <person name="Tsui H.-C.T."/>
            <person name="Winkler M.E."/>
        </authorList>
    </citation>
    <scope>NUCLEOTIDE SEQUENCE</scope>
</reference>
<proteinExistence type="predicted"/>
<evidence type="ECO:0000313" key="1">
    <source>
        <dbReference type="EMBL" id="SVC74177.1"/>
    </source>
</evidence>
<evidence type="ECO:0008006" key="2">
    <source>
        <dbReference type="Google" id="ProtNLM"/>
    </source>
</evidence>
<protein>
    <recommendedName>
        <fullName evidence="2">Glycosyltransferase 2-like domain-containing protein</fullName>
    </recommendedName>
</protein>
<accession>A0A382PMW2</accession>
<dbReference type="InterPro" id="IPR029044">
    <property type="entry name" value="Nucleotide-diphossugar_trans"/>
</dbReference>
<dbReference type="EMBL" id="UINC01108231">
    <property type="protein sequence ID" value="SVC74177.1"/>
    <property type="molecule type" value="Genomic_DNA"/>
</dbReference>
<dbReference type="Gene3D" id="3.90.550.10">
    <property type="entry name" value="Spore Coat Polysaccharide Biosynthesis Protein SpsA, Chain A"/>
    <property type="match status" value="1"/>
</dbReference>
<feature type="non-terminal residue" evidence="1">
    <location>
        <position position="1"/>
    </location>
</feature>
<sequence>AIELSDTEWYYQLDGDDSLPSNAISDVISGIDNNPGADYVYGDCLHFNSKNSFIRKPSDNIENLCYSLQFNGQSPIKVHLFEKIGGFAPELYNNADWDFWISAYEIGAVGEKINKIIYHRRVRDGNVGSIYFENKPDNLEKVIIRHPKFFNVKRKKIARYKVNELLARYFRSNGNRKKAYIYAKKTEEYGILTPTLNEIIKEYNMPLPRYVLRRLGRFFR</sequence>
<gene>
    <name evidence="1" type="ORF">METZ01_LOCUS327031</name>
</gene>
<organism evidence="1">
    <name type="scientific">marine metagenome</name>
    <dbReference type="NCBI Taxonomy" id="408172"/>
    <lineage>
        <taxon>unclassified sequences</taxon>
        <taxon>metagenomes</taxon>
        <taxon>ecological metagenomes</taxon>
    </lineage>
</organism>
<dbReference type="SUPFAM" id="SSF53448">
    <property type="entry name" value="Nucleotide-diphospho-sugar transferases"/>
    <property type="match status" value="1"/>
</dbReference>
<name>A0A382PMW2_9ZZZZ</name>